<feature type="region of interest" description="Disordered" evidence="1">
    <location>
        <begin position="961"/>
        <end position="991"/>
    </location>
</feature>
<keyword evidence="3" id="KW-1185">Reference proteome</keyword>
<dbReference type="Proteomes" id="UP000266841">
    <property type="component" value="Unassembled WGS sequence"/>
</dbReference>
<reference evidence="2 3" key="1">
    <citation type="journal article" date="2012" name="Genome Biol.">
        <title>Genome and low-iron response of an oceanic diatom adapted to chronic iron limitation.</title>
        <authorList>
            <person name="Lommer M."/>
            <person name="Specht M."/>
            <person name="Roy A.S."/>
            <person name="Kraemer L."/>
            <person name="Andreson R."/>
            <person name="Gutowska M.A."/>
            <person name="Wolf J."/>
            <person name="Bergner S.V."/>
            <person name="Schilhabel M.B."/>
            <person name="Klostermeier U.C."/>
            <person name="Beiko R.G."/>
            <person name="Rosenstiel P."/>
            <person name="Hippler M."/>
            <person name="Laroche J."/>
        </authorList>
    </citation>
    <scope>NUCLEOTIDE SEQUENCE [LARGE SCALE GENOMIC DNA]</scope>
    <source>
        <strain evidence="2 3">CCMP1005</strain>
    </source>
</reference>
<feature type="compositionally biased region" description="Polar residues" evidence="1">
    <location>
        <begin position="961"/>
        <end position="975"/>
    </location>
</feature>
<accession>K0SLU1</accession>
<evidence type="ECO:0000313" key="3">
    <source>
        <dbReference type="Proteomes" id="UP000266841"/>
    </source>
</evidence>
<feature type="compositionally biased region" description="Pro residues" evidence="1">
    <location>
        <begin position="640"/>
        <end position="654"/>
    </location>
</feature>
<protein>
    <submittedName>
        <fullName evidence="2">Uncharacterized protein</fullName>
    </submittedName>
</protein>
<feature type="region of interest" description="Disordered" evidence="1">
    <location>
        <begin position="31"/>
        <end position="56"/>
    </location>
</feature>
<dbReference type="eggNOG" id="ENOG502QWYG">
    <property type="taxonomic scope" value="Eukaryota"/>
</dbReference>
<sequence>MVPLPNSDIQRIKRYGYRKFNDIVTRRDSIASSTAEVHGRTEGGPRAQESSMGPYATADVSRPSGIACNGRTGRSFSAYRFFDVGTLNRRLTPFLGREMASLHGDVSTASENFAAPVDMIWLNSAVPSVAGDIAAKIRRSYMKGLHEALDEFVRNFFAVGFHASGVAPSGREVLGLPGGPSTVYRPLSEALARLSVEVNKERMQTREITSSSELDVDELAIHHILTRPRDTPVRSVDQLYCDLPPCSLVRKSRLESRRCDALGTSSPDAWPLLITSTPRSGTVFMQTSLNEHGMQIQDDWIRKTMRDGRVSWIHAFDDKVPIGRARDDYKRFSRVLHQVREPLTSITSLCTEPFNRDAMKSFIQRHIKLESSREQKPVMSRVCLEMVEEVDLRSIFEVAGLGHLYSDDVSNATRNSNHRGHRETFTWQDLYTIDPTYALKAWELAHYYGYNYTGQANFNDLICLKELPMCVEKKTDLGQESDLCRRHSENQYPKSNRTISAPSQSLGFDGWVDAGCVEVESSNGTYIGVRGLISQQDLSSVKNELEPSILRQLNETLLHREGNTSLDEILTRRAPSRDSQSVVTNSSREREPLLQASFNASTSSVNLTKVADDMMLPTITGIVVDLEAPLEEVAERLPILSPPPPQRGNPPAPRPGAQDVFFRATLGHGQREGRPGVHEARAADPRHLDPPRPRRVLAPPSPLPIRPRPPNAVRRGRHDPPREDLEALPRLYREAILGDFHPDGRAGPVLGDVQSRLGVDFGPVEGLARLVVHVHVAREGGEEARVVVPAYPAVLLGGGRTAADLALGHGVDVPREEGDRVVHDSAQLPGRLSEAVELAIRGLIRPDVTWKGGGIRLPLLVAPRPVGDWVEVVAALREVRLVPKLLLAATPTRVVEGSLVRQALLEIFGIQMRQAVGEREEPPLRVHEAGNAANGDEAEVVDCGRAERPLELRRQTVHTKQSWANNIPAKSNSTRLFGPPSSPPSSQGASSLHSSTLAVTLFRTMARTCNAAVTFETALLNPDVAFILAALLDARDLCRVSLTSKTLGDRADSYSGLSLVEEAARQLFECATEWERSCLPKYDGEGWIELYHHLLMLRSKLTFDQLVGGSVQYCADQSSFRASDRAFSALCSNHVMRFGRHFATFTVTVAAGSVIAGVIRPVQINTWSVGYGELNTFTPTDIRFWGYLRGKRTDRWTDSNVHCCSVTANGFFPGYFIWSDWTTLPSSMINGFQRDVPIGLLLDLDEGTLSLYQTGRRIAMLKDGLSGEYCWYSSGYDDTSISIERGLVPAD</sequence>
<comment type="caution">
    <text evidence="2">The sequence shown here is derived from an EMBL/GenBank/DDBJ whole genome shotgun (WGS) entry which is preliminary data.</text>
</comment>
<dbReference type="EMBL" id="AGNL01013463">
    <property type="protein sequence ID" value="EJK67248.1"/>
    <property type="molecule type" value="Genomic_DNA"/>
</dbReference>
<feature type="compositionally biased region" description="Basic and acidic residues" evidence="1">
    <location>
        <begin position="669"/>
        <end position="692"/>
    </location>
</feature>
<feature type="compositionally biased region" description="Pro residues" evidence="1">
    <location>
        <begin position="699"/>
        <end position="710"/>
    </location>
</feature>
<name>K0SLU1_THAOC</name>
<organism evidence="2 3">
    <name type="scientific">Thalassiosira oceanica</name>
    <name type="common">Marine diatom</name>
    <dbReference type="NCBI Taxonomy" id="159749"/>
    <lineage>
        <taxon>Eukaryota</taxon>
        <taxon>Sar</taxon>
        <taxon>Stramenopiles</taxon>
        <taxon>Ochrophyta</taxon>
        <taxon>Bacillariophyta</taxon>
        <taxon>Coscinodiscophyceae</taxon>
        <taxon>Thalassiosirophycidae</taxon>
        <taxon>Thalassiosirales</taxon>
        <taxon>Thalassiosiraceae</taxon>
        <taxon>Thalassiosira</taxon>
    </lineage>
</organism>
<proteinExistence type="predicted"/>
<evidence type="ECO:0000256" key="1">
    <source>
        <dbReference type="SAM" id="MobiDB-lite"/>
    </source>
</evidence>
<feature type="region of interest" description="Disordered" evidence="1">
    <location>
        <begin position="638"/>
        <end position="723"/>
    </location>
</feature>
<evidence type="ECO:0000313" key="2">
    <source>
        <dbReference type="EMBL" id="EJK67248.1"/>
    </source>
</evidence>
<dbReference type="OrthoDB" id="406826at2759"/>
<gene>
    <name evidence="2" type="ORF">THAOC_11747</name>
</gene>